<dbReference type="EMBL" id="VYZN01000040">
    <property type="protein sequence ID" value="KAE9531875.1"/>
    <property type="molecule type" value="Genomic_DNA"/>
</dbReference>
<gene>
    <name evidence="2" type="ORF">AGLY_010077</name>
</gene>
<organism evidence="2 3">
    <name type="scientific">Aphis glycines</name>
    <name type="common">Soybean aphid</name>
    <dbReference type="NCBI Taxonomy" id="307491"/>
    <lineage>
        <taxon>Eukaryota</taxon>
        <taxon>Metazoa</taxon>
        <taxon>Ecdysozoa</taxon>
        <taxon>Arthropoda</taxon>
        <taxon>Hexapoda</taxon>
        <taxon>Insecta</taxon>
        <taxon>Pterygota</taxon>
        <taxon>Neoptera</taxon>
        <taxon>Paraneoptera</taxon>
        <taxon>Hemiptera</taxon>
        <taxon>Sternorrhyncha</taxon>
        <taxon>Aphidomorpha</taxon>
        <taxon>Aphidoidea</taxon>
        <taxon>Aphididae</taxon>
        <taxon>Aphidini</taxon>
        <taxon>Aphis</taxon>
        <taxon>Aphis</taxon>
    </lineage>
</organism>
<dbReference type="Proteomes" id="UP000475862">
    <property type="component" value="Unassembled WGS sequence"/>
</dbReference>
<feature type="transmembrane region" description="Helical" evidence="1">
    <location>
        <begin position="35"/>
        <end position="55"/>
    </location>
</feature>
<evidence type="ECO:0000256" key="1">
    <source>
        <dbReference type="SAM" id="Phobius"/>
    </source>
</evidence>
<sequence length="198" mass="23470">MYFDLESQHQTKPYPIFVATIHSLNYFANTVLYKMPYFLILLLIQFISESLLAYLRLWANRIRYTLLCEVGSLHSFLEGRRVWPNHSTKIISHTQSYLILFFESIESLQKYTNVIISYFALRLLKHHKKPILHEFVSSMLHMVFDFQILTKIRQNHEHLQIILLGDIYIPIEFSNLLDNIDTIWPADVIASHLSEESK</sequence>
<reference evidence="2 3" key="1">
    <citation type="submission" date="2019-08" db="EMBL/GenBank/DDBJ databases">
        <title>The genome of the soybean aphid Biotype 1, its phylome, world population structure and adaptation to the North American continent.</title>
        <authorList>
            <person name="Giordano R."/>
            <person name="Donthu R.K."/>
            <person name="Hernandez A.G."/>
            <person name="Wright C.L."/>
            <person name="Zimin A.V."/>
        </authorList>
    </citation>
    <scope>NUCLEOTIDE SEQUENCE [LARGE SCALE GENOMIC DNA]</scope>
    <source>
        <tissue evidence="2">Whole aphids</tissue>
    </source>
</reference>
<accession>A0A6G0TFD3</accession>
<evidence type="ECO:0000313" key="2">
    <source>
        <dbReference type="EMBL" id="KAE9531875.1"/>
    </source>
</evidence>
<keyword evidence="1" id="KW-0472">Membrane</keyword>
<keyword evidence="3" id="KW-1185">Reference proteome</keyword>
<comment type="caution">
    <text evidence="2">The sequence shown here is derived from an EMBL/GenBank/DDBJ whole genome shotgun (WGS) entry which is preliminary data.</text>
</comment>
<evidence type="ECO:0000313" key="3">
    <source>
        <dbReference type="Proteomes" id="UP000475862"/>
    </source>
</evidence>
<dbReference type="AlphaFoldDB" id="A0A6G0TFD3"/>
<keyword evidence="1" id="KW-0812">Transmembrane</keyword>
<protein>
    <submittedName>
        <fullName evidence="2">Uncharacterized protein</fullName>
    </submittedName>
</protein>
<keyword evidence="1" id="KW-1133">Transmembrane helix</keyword>
<name>A0A6G0TFD3_APHGL</name>
<proteinExistence type="predicted"/>